<keyword evidence="1" id="KW-0472">Membrane</keyword>
<comment type="caution">
    <text evidence="3">The sequence shown here is derived from an EMBL/GenBank/DDBJ whole genome shotgun (WGS) entry which is preliminary data.</text>
</comment>
<evidence type="ECO:0000313" key="4">
    <source>
        <dbReference type="Proteomes" id="UP000582231"/>
    </source>
</evidence>
<dbReference type="Pfam" id="PF02517">
    <property type="entry name" value="Rce1-like"/>
    <property type="match status" value="1"/>
</dbReference>
<dbReference type="PANTHER" id="PTHR36435">
    <property type="entry name" value="SLR1288 PROTEIN"/>
    <property type="match status" value="1"/>
</dbReference>
<protein>
    <recommendedName>
        <fullName evidence="2">CAAX prenyl protease 2/Lysostaphin resistance protein A-like domain-containing protein</fullName>
    </recommendedName>
</protein>
<feature type="transmembrane region" description="Helical" evidence="1">
    <location>
        <begin position="73"/>
        <end position="93"/>
    </location>
</feature>
<dbReference type="Proteomes" id="UP000582231">
    <property type="component" value="Unassembled WGS sequence"/>
</dbReference>
<evidence type="ECO:0000259" key="2">
    <source>
        <dbReference type="Pfam" id="PF02517"/>
    </source>
</evidence>
<gene>
    <name evidence="3" type="ORF">BJ958_000213</name>
</gene>
<keyword evidence="1" id="KW-1133">Transmembrane helix</keyword>
<feature type="transmembrane region" description="Helical" evidence="1">
    <location>
        <begin position="113"/>
        <end position="137"/>
    </location>
</feature>
<feature type="transmembrane region" description="Helical" evidence="1">
    <location>
        <begin position="200"/>
        <end position="219"/>
    </location>
</feature>
<accession>A0A852R6Y8</accession>
<reference evidence="3 4" key="1">
    <citation type="submission" date="2020-07" db="EMBL/GenBank/DDBJ databases">
        <title>Sequencing the genomes of 1000 actinobacteria strains.</title>
        <authorList>
            <person name="Klenk H.-P."/>
        </authorList>
    </citation>
    <scope>NUCLEOTIDE SEQUENCE [LARGE SCALE GENOMIC DNA]</scope>
    <source>
        <strain evidence="3 4">DSM 19082</strain>
    </source>
</reference>
<feature type="domain" description="CAAX prenyl protease 2/Lysostaphin resistance protein A-like" evidence="2">
    <location>
        <begin position="161"/>
        <end position="258"/>
    </location>
</feature>
<proteinExistence type="predicted"/>
<name>A0A852R6Y8_9ACTN</name>
<dbReference type="InterPro" id="IPR052710">
    <property type="entry name" value="CAAX_protease"/>
</dbReference>
<feature type="transmembrane region" description="Helical" evidence="1">
    <location>
        <begin position="26"/>
        <end position="53"/>
    </location>
</feature>
<dbReference type="RefSeq" id="WP_179724773.1">
    <property type="nucleotide sequence ID" value="NZ_BAABEF010000001.1"/>
</dbReference>
<evidence type="ECO:0000256" key="1">
    <source>
        <dbReference type="SAM" id="Phobius"/>
    </source>
</evidence>
<feature type="transmembrane region" description="Helical" evidence="1">
    <location>
        <begin position="225"/>
        <end position="242"/>
    </location>
</feature>
<keyword evidence="4" id="KW-1185">Reference proteome</keyword>
<feature type="transmembrane region" description="Helical" evidence="1">
    <location>
        <begin position="279"/>
        <end position="301"/>
    </location>
</feature>
<dbReference type="GO" id="GO:0080120">
    <property type="term" value="P:CAAX-box protein maturation"/>
    <property type="evidence" value="ECO:0007669"/>
    <property type="project" value="UniProtKB-ARBA"/>
</dbReference>
<dbReference type="EMBL" id="JACCBF010000001">
    <property type="protein sequence ID" value="NYD28667.1"/>
    <property type="molecule type" value="Genomic_DNA"/>
</dbReference>
<dbReference type="AlphaFoldDB" id="A0A852R6Y8"/>
<organism evidence="3 4">
    <name type="scientific">Nocardioides kongjuensis</name>
    <dbReference type="NCBI Taxonomy" id="349522"/>
    <lineage>
        <taxon>Bacteria</taxon>
        <taxon>Bacillati</taxon>
        <taxon>Actinomycetota</taxon>
        <taxon>Actinomycetes</taxon>
        <taxon>Propionibacteriales</taxon>
        <taxon>Nocardioidaceae</taxon>
        <taxon>Nocardioides</taxon>
    </lineage>
</organism>
<dbReference type="InterPro" id="IPR003675">
    <property type="entry name" value="Rce1/LyrA-like_dom"/>
</dbReference>
<dbReference type="GO" id="GO:0004175">
    <property type="term" value="F:endopeptidase activity"/>
    <property type="evidence" value="ECO:0007669"/>
    <property type="project" value="UniProtKB-ARBA"/>
</dbReference>
<sequence>MPSADPAGLRHDELQRRGPAGAWRPLAGIPLLLVIFFAGQLVLSLVVTLVLVAGGDSSTEAVDKLSGEVTTPSFLALVNLGWAAAIPAVWVVARLLHGQTPGWVTSVTGAFRWRWFAVCLGLAVVALGLTLVASAVLPDQGTGSLDASGTVNPWTTTVRDFLLVIVLLTPLQAAGEEYVFRGYLAQAFGGLAARAGSRGAAAVSVVVPALLFALAHGLGQDVPTFFDRFAFGLVAGALVVLTGGLEAGIAMHVLNNFLAFGLALAFGDMTDALNPTGGSWWSIPVTLVQSVGYLLLAVWAARRTGVQNRTRTPDGGAILVAERPDG</sequence>
<dbReference type="PANTHER" id="PTHR36435:SF1">
    <property type="entry name" value="CAAX AMINO TERMINAL PROTEASE FAMILY PROTEIN"/>
    <property type="match status" value="1"/>
</dbReference>
<keyword evidence="1" id="KW-0812">Transmembrane</keyword>
<evidence type="ECO:0000313" key="3">
    <source>
        <dbReference type="EMBL" id="NYD28667.1"/>
    </source>
</evidence>